<dbReference type="GO" id="GO:0055037">
    <property type="term" value="C:recycling endosome"/>
    <property type="evidence" value="ECO:0007669"/>
    <property type="project" value="TreeGrafter"/>
</dbReference>
<dbReference type="PANTHER" id="PTHR46958:SF1">
    <property type="entry name" value="B-CELL RECEPTOR CD22"/>
    <property type="match status" value="1"/>
</dbReference>
<keyword evidence="4" id="KW-0677">Repeat</keyword>
<protein>
    <recommendedName>
        <fullName evidence="8">B-cell receptor CD22 first Ig-like domain-containing protein</fullName>
    </recommendedName>
</protein>
<dbReference type="Proteomes" id="UP000694421">
    <property type="component" value="Unplaced"/>
</dbReference>
<evidence type="ECO:0000259" key="8">
    <source>
        <dbReference type="Pfam" id="PF24518"/>
    </source>
</evidence>
<proteinExistence type="predicted"/>
<reference evidence="9" key="2">
    <citation type="submission" date="2025-09" db="UniProtKB">
        <authorList>
            <consortium name="Ensembl"/>
        </authorList>
    </citation>
    <scope>IDENTIFICATION</scope>
</reference>
<dbReference type="SUPFAM" id="SSF48726">
    <property type="entry name" value="Immunoglobulin"/>
    <property type="match status" value="1"/>
</dbReference>
<dbReference type="GO" id="GO:0005769">
    <property type="term" value="C:early endosome"/>
    <property type="evidence" value="ECO:0007669"/>
    <property type="project" value="TreeGrafter"/>
</dbReference>
<evidence type="ECO:0000256" key="3">
    <source>
        <dbReference type="ARBA" id="ARBA00022729"/>
    </source>
</evidence>
<dbReference type="GO" id="GO:0033691">
    <property type="term" value="F:sialic acid binding"/>
    <property type="evidence" value="ECO:0007669"/>
    <property type="project" value="TreeGrafter"/>
</dbReference>
<dbReference type="GO" id="GO:0019903">
    <property type="term" value="F:protein phosphatase binding"/>
    <property type="evidence" value="ECO:0007669"/>
    <property type="project" value="TreeGrafter"/>
</dbReference>
<dbReference type="GO" id="GO:0007155">
    <property type="term" value="P:cell adhesion"/>
    <property type="evidence" value="ECO:0007669"/>
    <property type="project" value="UniProtKB-KW"/>
</dbReference>
<dbReference type="GO" id="GO:0070062">
    <property type="term" value="C:extracellular exosome"/>
    <property type="evidence" value="ECO:0007669"/>
    <property type="project" value="TreeGrafter"/>
</dbReference>
<sequence length="156" mass="17536">EHLEGPVLALKLEWASELSKSLTAWEGSCLLIPCTFTRTWRTKEVRNASLVWYFDPSYSDDLQEFTGEILYSTINSSMLTSSVHTKFVGDLGNRNCSLKIFQLRKSNSGKYAARLYASVESTPNVFAFTSGCEHTVVQHGCVSSWPLSWCRMQAGH</sequence>
<keyword evidence="10" id="KW-1185">Reference proteome</keyword>
<evidence type="ECO:0000313" key="9">
    <source>
        <dbReference type="Ensembl" id="ENSSMRP00000020298.1"/>
    </source>
</evidence>
<dbReference type="GO" id="GO:0042113">
    <property type="term" value="P:B cell activation"/>
    <property type="evidence" value="ECO:0007669"/>
    <property type="project" value="TreeGrafter"/>
</dbReference>
<name>A0A8D0C3T8_SALMN</name>
<keyword evidence="7" id="KW-0393">Immunoglobulin domain</keyword>
<dbReference type="GO" id="GO:0009897">
    <property type="term" value="C:external side of plasma membrane"/>
    <property type="evidence" value="ECO:0007669"/>
    <property type="project" value="TreeGrafter"/>
</dbReference>
<evidence type="ECO:0000256" key="7">
    <source>
        <dbReference type="ARBA" id="ARBA00023319"/>
    </source>
</evidence>
<dbReference type="GO" id="GO:0050859">
    <property type="term" value="P:negative regulation of B cell receptor signaling pathway"/>
    <property type="evidence" value="ECO:0007669"/>
    <property type="project" value="TreeGrafter"/>
</dbReference>
<evidence type="ECO:0000256" key="5">
    <source>
        <dbReference type="ARBA" id="ARBA00022889"/>
    </source>
</evidence>
<feature type="domain" description="B-cell receptor CD22 first Ig-like" evidence="8">
    <location>
        <begin position="26"/>
        <end position="118"/>
    </location>
</feature>
<evidence type="ECO:0000256" key="6">
    <source>
        <dbReference type="ARBA" id="ARBA00023180"/>
    </source>
</evidence>
<reference evidence="9" key="1">
    <citation type="submission" date="2025-08" db="UniProtKB">
        <authorList>
            <consortium name="Ensembl"/>
        </authorList>
    </citation>
    <scope>IDENTIFICATION</scope>
</reference>
<comment type="subcellular location">
    <subcellularLocation>
        <location evidence="1">Cell membrane</location>
        <topology evidence="1">Single-pass type I membrane protein</topology>
    </subcellularLocation>
</comment>
<dbReference type="InterPro" id="IPR013783">
    <property type="entry name" value="Ig-like_fold"/>
</dbReference>
<dbReference type="GO" id="GO:0030888">
    <property type="term" value="P:regulation of B cell proliferation"/>
    <property type="evidence" value="ECO:0007669"/>
    <property type="project" value="TreeGrafter"/>
</dbReference>
<keyword evidence="5" id="KW-0130">Cell adhesion</keyword>
<dbReference type="Gene3D" id="2.60.40.10">
    <property type="entry name" value="Immunoglobulins"/>
    <property type="match status" value="1"/>
</dbReference>
<keyword evidence="2" id="KW-1003">Cell membrane</keyword>
<keyword evidence="2" id="KW-0472">Membrane</keyword>
<organism evidence="9 10">
    <name type="scientific">Salvator merianae</name>
    <name type="common">Argentine black and white tegu</name>
    <name type="synonym">Tupinambis merianae</name>
    <dbReference type="NCBI Taxonomy" id="96440"/>
    <lineage>
        <taxon>Eukaryota</taxon>
        <taxon>Metazoa</taxon>
        <taxon>Chordata</taxon>
        <taxon>Craniata</taxon>
        <taxon>Vertebrata</taxon>
        <taxon>Euteleostomi</taxon>
        <taxon>Lepidosauria</taxon>
        <taxon>Squamata</taxon>
        <taxon>Bifurcata</taxon>
        <taxon>Unidentata</taxon>
        <taxon>Episquamata</taxon>
        <taxon>Laterata</taxon>
        <taxon>Teiioidea</taxon>
        <taxon>Teiidae</taxon>
        <taxon>Salvator</taxon>
    </lineage>
</organism>
<keyword evidence="3" id="KW-0732">Signal</keyword>
<evidence type="ECO:0000256" key="2">
    <source>
        <dbReference type="ARBA" id="ARBA00022475"/>
    </source>
</evidence>
<dbReference type="GeneTree" id="ENSGT00950000185089"/>
<dbReference type="PANTHER" id="PTHR46958">
    <property type="entry name" value="B-CELL RECEPTOR CD22"/>
    <property type="match status" value="1"/>
</dbReference>
<dbReference type="GO" id="GO:0042609">
    <property type="term" value="F:CD4 receptor binding"/>
    <property type="evidence" value="ECO:0007669"/>
    <property type="project" value="TreeGrafter"/>
</dbReference>
<dbReference type="InterPro" id="IPR056386">
    <property type="entry name" value="Ig_CD22"/>
</dbReference>
<dbReference type="Pfam" id="PF24518">
    <property type="entry name" value="Ig_CD22"/>
    <property type="match status" value="1"/>
</dbReference>
<evidence type="ECO:0000313" key="10">
    <source>
        <dbReference type="Proteomes" id="UP000694421"/>
    </source>
</evidence>
<keyword evidence="6" id="KW-0325">Glycoprotein</keyword>
<accession>A0A8D0C3T8</accession>
<dbReference type="AlphaFoldDB" id="A0A8D0C3T8"/>
<evidence type="ECO:0000256" key="1">
    <source>
        <dbReference type="ARBA" id="ARBA00004251"/>
    </source>
</evidence>
<dbReference type="InterPro" id="IPR036179">
    <property type="entry name" value="Ig-like_dom_sf"/>
</dbReference>
<evidence type="ECO:0000256" key="4">
    <source>
        <dbReference type="ARBA" id="ARBA00022737"/>
    </source>
</evidence>
<dbReference type="Ensembl" id="ENSSMRT00000023783.1">
    <property type="protein sequence ID" value="ENSSMRP00000020298.1"/>
    <property type="gene ID" value="ENSSMRG00000015789.1"/>
</dbReference>